<accession>A0A212JBR4</accession>
<organism evidence="7">
    <name type="scientific">uncultured Dysgonomonas sp</name>
    <dbReference type="NCBI Taxonomy" id="206096"/>
    <lineage>
        <taxon>Bacteria</taxon>
        <taxon>Pseudomonadati</taxon>
        <taxon>Bacteroidota</taxon>
        <taxon>Bacteroidia</taxon>
        <taxon>Bacteroidales</taxon>
        <taxon>Dysgonomonadaceae</taxon>
        <taxon>Dysgonomonas</taxon>
        <taxon>environmental samples</taxon>
    </lineage>
</organism>
<proteinExistence type="inferred from homology"/>
<dbReference type="GO" id="GO:0003677">
    <property type="term" value="F:DNA binding"/>
    <property type="evidence" value="ECO:0007669"/>
    <property type="project" value="InterPro"/>
</dbReference>
<protein>
    <recommendedName>
        <fullName evidence="8">Sigma-70 family RNA polymerase sigma factor</fullName>
    </recommendedName>
</protein>
<evidence type="ECO:0000256" key="2">
    <source>
        <dbReference type="ARBA" id="ARBA00023015"/>
    </source>
</evidence>
<dbReference type="InterPro" id="IPR039425">
    <property type="entry name" value="RNA_pol_sigma-70-like"/>
</dbReference>
<dbReference type="GO" id="GO:0016987">
    <property type="term" value="F:sigma factor activity"/>
    <property type="evidence" value="ECO:0007669"/>
    <property type="project" value="UniProtKB-KW"/>
</dbReference>
<dbReference type="Pfam" id="PF08281">
    <property type="entry name" value="Sigma70_r4_2"/>
    <property type="match status" value="1"/>
</dbReference>
<dbReference type="Gene3D" id="1.10.10.10">
    <property type="entry name" value="Winged helix-like DNA-binding domain superfamily/Winged helix DNA-binding domain"/>
    <property type="match status" value="1"/>
</dbReference>
<dbReference type="InterPro" id="IPR036388">
    <property type="entry name" value="WH-like_DNA-bd_sf"/>
</dbReference>
<reference evidence="7" key="1">
    <citation type="submission" date="2016-04" db="EMBL/GenBank/DDBJ databases">
        <authorList>
            <person name="Evans L.H."/>
            <person name="Alamgir A."/>
            <person name="Owens N."/>
            <person name="Weber N.D."/>
            <person name="Virtaneva K."/>
            <person name="Barbian K."/>
            <person name="Babar A."/>
            <person name="Rosenke K."/>
        </authorList>
    </citation>
    <scope>NUCLEOTIDE SEQUENCE</scope>
    <source>
        <strain evidence="7">86-1</strain>
    </source>
</reference>
<evidence type="ECO:0000259" key="5">
    <source>
        <dbReference type="Pfam" id="PF04542"/>
    </source>
</evidence>
<dbReference type="Gene3D" id="1.10.1740.10">
    <property type="match status" value="1"/>
</dbReference>
<gene>
    <name evidence="7" type="ORF">KL86DYS1_11762</name>
</gene>
<feature type="domain" description="RNA polymerase sigma-70 region 2" evidence="5">
    <location>
        <begin position="24"/>
        <end position="90"/>
    </location>
</feature>
<keyword evidence="4" id="KW-0804">Transcription</keyword>
<evidence type="ECO:0000313" key="7">
    <source>
        <dbReference type="EMBL" id="SBV96871.1"/>
    </source>
</evidence>
<dbReference type="InterPro" id="IPR014284">
    <property type="entry name" value="RNA_pol_sigma-70_dom"/>
</dbReference>
<evidence type="ECO:0000256" key="1">
    <source>
        <dbReference type="ARBA" id="ARBA00010641"/>
    </source>
</evidence>
<dbReference type="PANTHER" id="PTHR43133">
    <property type="entry name" value="RNA POLYMERASE ECF-TYPE SIGMA FACTO"/>
    <property type="match status" value="1"/>
</dbReference>
<dbReference type="SUPFAM" id="SSF88946">
    <property type="entry name" value="Sigma2 domain of RNA polymerase sigma factors"/>
    <property type="match status" value="1"/>
</dbReference>
<dbReference type="Pfam" id="PF04542">
    <property type="entry name" value="Sigma70_r2"/>
    <property type="match status" value="1"/>
</dbReference>
<name>A0A212JBR4_9BACT</name>
<sequence length="185" mass="21615">MTNMNELQIIAGCKEQKREAQKMLYEVYARKMYSICLRYSSDQDAAQDLLQDGFMKVFANIDSFQDRGSFEGWLKRIFINLALENLRKKKSIIQTSDDVQNLPDVVDDSTEDEQMYKISEGELLKMVQDLPRGYSTVFNLYAIEDYSHKEIAEMMGISEGTSRSQYVRARNILQEKVKQYIKERS</sequence>
<evidence type="ECO:0000256" key="4">
    <source>
        <dbReference type="ARBA" id="ARBA00023163"/>
    </source>
</evidence>
<comment type="similarity">
    <text evidence="1">Belongs to the sigma-70 factor family. ECF subfamily.</text>
</comment>
<dbReference type="InterPro" id="IPR013249">
    <property type="entry name" value="RNA_pol_sigma70_r4_t2"/>
</dbReference>
<feature type="domain" description="RNA polymerase sigma factor 70 region 4 type 2" evidence="6">
    <location>
        <begin position="122"/>
        <end position="171"/>
    </location>
</feature>
<dbReference type="PANTHER" id="PTHR43133:SF46">
    <property type="entry name" value="RNA POLYMERASE SIGMA-70 FACTOR ECF SUBFAMILY"/>
    <property type="match status" value="1"/>
</dbReference>
<evidence type="ECO:0008006" key="8">
    <source>
        <dbReference type="Google" id="ProtNLM"/>
    </source>
</evidence>
<dbReference type="SUPFAM" id="SSF88659">
    <property type="entry name" value="Sigma3 and sigma4 domains of RNA polymerase sigma factors"/>
    <property type="match status" value="1"/>
</dbReference>
<dbReference type="InterPro" id="IPR013325">
    <property type="entry name" value="RNA_pol_sigma_r2"/>
</dbReference>
<dbReference type="AlphaFoldDB" id="A0A212JBR4"/>
<dbReference type="GO" id="GO:0006352">
    <property type="term" value="P:DNA-templated transcription initiation"/>
    <property type="evidence" value="ECO:0007669"/>
    <property type="project" value="InterPro"/>
</dbReference>
<keyword evidence="3" id="KW-0731">Sigma factor</keyword>
<dbReference type="InterPro" id="IPR007627">
    <property type="entry name" value="RNA_pol_sigma70_r2"/>
</dbReference>
<evidence type="ECO:0000259" key="6">
    <source>
        <dbReference type="Pfam" id="PF08281"/>
    </source>
</evidence>
<dbReference type="InterPro" id="IPR013324">
    <property type="entry name" value="RNA_pol_sigma_r3/r4-like"/>
</dbReference>
<keyword evidence="2" id="KW-0805">Transcription regulation</keyword>
<dbReference type="NCBIfam" id="TIGR02937">
    <property type="entry name" value="sigma70-ECF"/>
    <property type="match status" value="1"/>
</dbReference>
<dbReference type="EMBL" id="FLUM01000001">
    <property type="protein sequence ID" value="SBV96871.1"/>
    <property type="molecule type" value="Genomic_DNA"/>
</dbReference>
<evidence type="ECO:0000256" key="3">
    <source>
        <dbReference type="ARBA" id="ARBA00023082"/>
    </source>
</evidence>